<comment type="caution">
    <text evidence="14">The sequence shown here is derived from an EMBL/GenBank/DDBJ whole genome shotgun (WGS) entry which is preliminary data.</text>
</comment>
<dbReference type="PANTHER" id="PTHR45436">
    <property type="entry name" value="SENSOR HISTIDINE KINASE YKOH"/>
    <property type="match status" value="1"/>
</dbReference>
<keyword evidence="9" id="KW-0902">Two-component regulatory system</keyword>
<name>A0A0B2C1Q4_9SPHN</name>
<dbReference type="InterPro" id="IPR004358">
    <property type="entry name" value="Sig_transdc_His_kin-like_C"/>
</dbReference>
<keyword evidence="6 11" id="KW-0812">Transmembrane</keyword>
<evidence type="ECO:0000256" key="8">
    <source>
        <dbReference type="ARBA" id="ARBA00022989"/>
    </source>
</evidence>
<proteinExistence type="predicted"/>
<keyword evidence="15" id="KW-1185">Reference proteome</keyword>
<sequence length="527" mass="57865">MADADLEDRSLRPTGRAQHAGRFRSTISLTTRILAVNLIPLVALGGSLFLLDSYRRQLLDERYKLARIEAQITAEALAGATAERQKALLIQIGKEQNMRLRIFDRDGTLTADSFALAPPSFRFNDPAADPWPEDVARWMDATVDFLTGARGSPPYTEPTQPLADAWPEVARARQQGLTQIELRHAPDRTPVITAAAPVGLRGATLLTTRNARDITLTVRSARSQLLLIIAVVLVISFFLSLYLARTIIDPLRRLSRAAVRVRLGRERDVEVPRMGARGDELGVLARAVSDMTAALRLRIDAVETFAADVAHEIKNPLASLRSAVDSLQRVSDPDLRTQLIDIAAHDVRRIDRLVTEIAEASRIDAELSRATFEAIDLATLTEHLVRARQDRQHNRDCRVQVEREGRPAIVLGVPLRLERVLDNLLDNAVSFSPPGGRITVTVAGHDDRVIATICDEGPGIPPERREKVFARFHSVRPEEEGFGDHSGLGLAIARTIAEAHDGSLRVADPNLPEQPGGACLVLDLPAA</sequence>
<evidence type="ECO:0000256" key="7">
    <source>
        <dbReference type="ARBA" id="ARBA00022777"/>
    </source>
</evidence>
<dbReference type="InterPro" id="IPR005467">
    <property type="entry name" value="His_kinase_dom"/>
</dbReference>
<dbReference type="STRING" id="1572751.PK98_06740"/>
<dbReference type="Gene3D" id="1.10.287.130">
    <property type="match status" value="1"/>
</dbReference>
<dbReference type="InterPro" id="IPR003594">
    <property type="entry name" value="HATPase_dom"/>
</dbReference>
<evidence type="ECO:0000259" key="13">
    <source>
        <dbReference type="PROSITE" id="PS50885"/>
    </source>
</evidence>
<protein>
    <recommendedName>
        <fullName evidence="3">histidine kinase</fullName>
        <ecNumber evidence="3">2.7.13.3</ecNumber>
    </recommendedName>
</protein>
<dbReference type="SUPFAM" id="SSF55874">
    <property type="entry name" value="ATPase domain of HSP90 chaperone/DNA topoisomerase II/histidine kinase"/>
    <property type="match status" value="1"/>
</dbReference>
<dbReference type="Pfam" id="PF13756">
    <property type="entry name" value="Stimulus_sens_1"/>
    <property type="match status" value="1"/>
</dbReference>
<gene>
    <name evidence="14" type="ORF">PK98_06740</name>
</gene>
<dbReference type="Pfam" id="PF00512">
    <property type="entry name" value="HisKA"/>
    <property type="match status" value="1"/>
</dbReference>
<dbReference type="RefSeq" id="WP_039095233.1">
    <property type="nucleotide sequence ID" value="NZ_JTDN01000001.1"/>
</dbReference>
<dbReference type="CDD" id="cd06225">
    <property type="entry name" value="HAMP"/>
    <property type="match status" value="1"/>
</dbReference>
<dbReference type="Proteomes" id="UP000030988">
    <property type="component" value="Unassembled WGS sequence"/>
</dbReference>
<organism evidence="14 15">
    <name type="scientific">Croceibacterium mercuriale</name>
    <dbReference type="NCBI Taxonomy" id="1572751"/>
    <lineage>
        <taxon>Bacteria</taxon>
        <taxon>Pseudomonadati</taxon>
        <taxon>Pseudomonadota</taxon>
        <taxon>Alphaproteobacteria</taxon>
        <taxon>Sphingomonadales</taxon>
        <taxon>Erythrobacteraceae</taxon>
        <taxon>Croceibacterium</taxon>
    </lineage>
</organism>
<keyword evidence="7 14" id="KW-0418">Kinase</keyword>
<dbReference type="CDD" id="cd00082">
    <property type="entry name" value="HisKA"/>
    <property type="match status" value="1"/>
</dbReference>
<dbReference type="PROSITE" id="PS50885">
    <property type="entry name" value="HAMP"/>
    <property type="match status" value="1"/>
</dbReference>
<feature type="transmembrane region" description="Helical" evidence="11">
    <location>
        <begin position="33"/>
        <end position="54"/>
    </location>
</feature>
<evidence type="ECO:0000256" key="2">
    <source>
        <dbReference type="ARBA" id="ARBA00004370"/>
    </source>
</evidence>
<dbReference type="OrthoDB" id="9805942at2"/>
<evidence type="ECO:0000256" key="4">
    <source>
        <dbReference type="ARBA" id="ARBA00022553"/>
    </source>
</evidence>
<dbReference type="SMART" id="SM00304">
    <property type="entry name" value="HAMP"/>
    <property type="match status" value="1"/>
</dbReference>
<dbReference type="InterPro" id="IPR003661">
    <property type="entry name" value="HisK_dim/P_dom"/>
</dbReference>
<comment type="subcellular location">
    <subcellularLocation>
        <location evidence="2">Membrane</location>
    </subcellularLocation>
</comment>
<feature type="domain" description="HAMP" evidence="13">
    <location>
        <begin position="245"/>
        <end position="300"/>
    </location>
</feature>
<dbReference type="InterPro" id="IPR036097">
    <property type="entry name" value="HisK_dim/P_sf"/>
</dbReference>
<dbReference type="GO" id="GO:0000155">
    <property type="term" value="F:phosphorelay sensor kinase activity"/>
    <property type="evidence" value="ECO:0007669"/>
    <property type="project" value="InterPro"/>
</dbReference>
<dbReference type="InterPro" id="IPR036890">
    <property type="entry name" value="HATPase_C_sf"/>
</dbReference>
<keyword evidence="8 11" id="KW-1133">Transmembrane helix</keyword>
<evidence type="ECO:0000256" key="1">
    <source>
        <dbReference type="ARBA" id="ARBA00000085"/>
    </source>
</evidence>
<evidence type="ECO:0000256" key="3">
    <source>
        <dbReference type="ARBA" id="ARBA00012438"/>
    </source>
</evidence>
<dbReference type="PRINTS" id="PR00344">
    <property type="entry name" value="BCTRLSENSOR"/>
</dbReference>
<dbReference type="PROSITE" id="PS50109">
    <property type="entry name" value="HIS_KIN"/>
    <property type="match status" value="1"/>
</dbReference>
<comment type="catalytic activity">
    <reaction evidence="1">
        <text>ATP + protein L-histidine = ADP + protein N-phospho-L-histidine.</text>
        <dbReference type="EC" id="2.7.13.3"/>
    </reaction>
</comment>
<feature type="transmembrane region" description="Helical" evidence="11">
    <location>
        <begin position="225"/>
        <end position="244"/>
    </location>
</feature>
<evidence type="ECO:0000313" key="14">
    <source>
        <dbReference type="EMBL" id="KHL26187.1"/>
    </source>
</evidence>
<dbReference type="Pfam" id="PF13755">
    <property type="entry name" value="Sensor_TM1"/>
    <property type="match status" value="1"/>
</dbReference>
<dbReference type="SUPFAM" id="SSF47384">
    <property type="entry name" value="Homodimeric domain of signal transducing histidine kinase"/>
    <property type="match status" value="1"/>
</dbReference>
<reference evidence="14 15" key="1">
    <citation type="submission" date="2014-11" db="EMBL/GenBank/DDBJ databases">
        <title>Draft genome sequence of Kirrobacter mercurialis.</title>
        <authorList>
            <person name="Coil D.A."/>
            <person name="Eisen J.A."/>
        </authorList>
    </citation>
    <scope>NUCLEOTIDE SEQUENCE [LARGE SCALE GENOMIC DNA]</scope>
    <source>
        <strain evidence="14 15">Coronado</strain>
    </source>
</reference>
<dbReference type="InterPro" id="IPR003660">
    <property type="entry name" value="HAMP_dom"/>
</dbReference>
<dbReference type="Gene3D" id="3.30.565.10">
    <property type="entry name" value="Histidine kinase-like ATPase, C-terminal domain"/>
    <property type="match status" value="1"/>
</dbReference>
<evidence type="ECO:0000256" key="10">
    <source>
        <dbReference type="ARBA" id="ARBA00023136"/>
    </source>
</evidence>
<evidence type="ECO:0000256" key="5">
    <source>
        <dbReference type="ARBA" id="ARBA00022679"/>
    </source>
</evidence>
<keyword evidence="5" id="KW-0808">Transferase</keyword>
<dbReference type="SMART" id="SM00387">
    <property type="entry name" value="HATPase_c"/>
    <property type="match status" value="1"/>
</dbReference>
<dbReference type="Pfam" id="PF02518">
    <property type="entry name" value="HATPase_c"/>
    <property type="match status" value="1"/>
</dbReference>
<dbReference type="Pfam" id="PF00672">
    <property type="entry name" value="HAMP"/>
    <property type="match status" value="1"/>
</dbReference>
<accession>A0A0B2C1Q4</accession>
<evidence type="ECO:0000313" key="15">
    <source>
        <dbReference type="Proteomes" id="UP000030988"/>
    </source>
</evidence>
<evidence type="ECO:0000256" key="11">
    <source>
        <dbReference type="SAM" id="Phobius"/>
    </source>
</evidence>
<dbReference type="InterPro" id="IPR025919">
    <property type="entry name" value="Stimulus_sens_dom"/>
</dbReference>
<dbReference type="EC" id="2.7.13.3" evidence="3"/>
<dbReference type="SMART" id="SM00388">
    <property type="entry name" value="HisKA"/>
    <property type="match status" value="1"/>
</dbReference>
<evidence type="ECO:0000256" key="6">
    <source>
        <dbReference type="ARBA" id="ARBA00022692"/>
    </source>
</evidence>
<dbReference type="PANTHER" id="PTHR45436:SF5">
    <property type="entry name" value="SENSOR HISTIDINE KINASE TRCS"/>
    <property type="match status" value="1"/>
</dbReference>
<dbReference type="Gene3D" id="6.10.340.10">
    <property type="match status" value="1"/>
</dbReference>
<evidence type="ECO:0000259" key="12">
    <source>
        <dbReference type="PROSITE" id="PS50109"/>
    </source>
</evidence>
<feature type="domain" description="Histidine kinase" evidence="12">
    <location>
        <begin position="308"/>
        <end position="527"/>
    </location>
</feature>
<dbReference type="AlphaFoldDB" id="A0A0B2C1Q4"/>
<dbReference type="GO" id="GO:0016020">
    <property type="term" value="C:membrane"/>
    <property type="evidence" value="ECO:0007669"/>
    <property type="project" value="UniProtKB-SubCell"/>
</dbReference>
<keyword evidence="10 11" id="KW-0472">Membrane</keyword>
<dbReference type="InterPro" id="IPR050428">
    <property type="entry name" value="TCS_sensor_his_kinase"/>
</dbReference>
<dbReference type="InterPro" id="IPR025908">
    <property type="entry name" value="Sensor_TM1"/>
</dbReference>
<evidence type="ECO:0000256" key="9">
    <source>
        <dbReference type="ARBA" id="ARBA00023012"/>
    </source>
</evidence>
<keyword evidence="4" id="KW-0597">Phosphoprotein</keyword>
<dbReference type="EMBL" id="JTDN01000001">
    <property type="protein sequence ID" value="KHL26187.1"/>
    <property type="molecule type" value="Genomic_DNA"/>
</dbReference>